<accession>A0AAD8AC18</accession>
<reference evidence="1" key="1">
    <citation type="journal article" date="2023" name="IScience">
        <title>Live-bearing cockroach genome reveals convergent evolutionary mechanisms linked to viviparity in insects and beyond.</title>
        <authorList>
            <person name="Fouks B."/>
            <person name="Harrison M.C."/>
            <person name="Mikhailova A.A."/>
            <person name="Marchal E."/>
            <person name="English S."/>
            <person name="Carruthers M."/>
            <person name="Jennings E.C."/>
            <person name="Chiamaka E.L."/>
            <person name="Frigard R.A."/>
            <person name="Pippel M."/>
            <person name="Attardo G.M."/>
            <person name="Benoit J.B."/>
            <person name="Bornberg-Bauer E."/>
            <person name="Tobe S.S."/>
        </authorList>
    </citation>
    <scope>NUCLEOTIDE SEQUENCE</scope>
    <source>
        <strain evidence="1">Stay&amp;Tobe</strain>
    </source>
</reference>
<organism evidence="1 2">
    <name type="scientific">Diploptera punctata</name>
    <name type="common">Pacific beetle cockroach</name>
    <dbReference type="NCBI Taxonomy" id="6984"/>
    <lineage>
        <taxon>Eukaryota</taxon>
        <taxon>Metazoa</taxon>
        <taxon>Ecdysozoa</taxon>
        <taxon>Arthropoda</taxon>
        <taxon>Hexapoda</taxon>
        <taxon>Insecta</taxon>
        <taxon>Pterygota</taxon>
        <taxon>Neoptera</taxon>
        <taxon>Polyneoptera</taxon>
        <taxon>Dictyoptera</taxon>
        <taxon>Blattodea</taxon>
        <taxon>Blaberoidea</taxon>
        <taxon>Blaberidae</taxon>
        <taxon>Diplopterinae</taxon>
        <taxon>Diploptera</taxon>
    </lineage>
</organism>
<dbReference type="Proteomes" id="UP001233999">
    <property type="component" value="Unassembled WGS sequence"/>
</dbReference>
<sequence length="56" mass="6236">FQFLLTWGNRGNLIFQNRGETGGVGFGISMLDSSLLDLNSRHREKIWGNLGVIRGS</sequence>
<evidence type="ECO:0000313" key="1">
    <source>
        <dbReference type="EMBL" id="KAJ9596209.1"/>
    </source>
</evidence>
<dbReference type="EMBL" id="JASPKZ010002136">
    <property type="protein sequence ID" value="KAJ9596209.1"/>
    <property type="molecule type" value="Genomic_DNA"/>
</dbReference>
<dbReference type="AlphaFoldDB" id="A0AAD8AC18"/>
<comment type="caution">
    <text evidence="1">The sequence shown here is derived from an EMBL/GenBank/DDBJ whole genome shotgun (WGS) entry which is preliminary data.</text>
</comment>
<feature type="non-terminal residue" evidence="1">
    <location>
        <position position="56"/>
    </location>
</feature>
<proteinExistence type="predicted"/>
<keyword evidence="2" id="KW-1185">Reference proteome</keyword>
<gene>
    <name evidence="1" type="ORF">L9F63_027166</name>
</gene>
<reference evidence="1" key="2">
    <citation type="submission" date="2023-05" db="EMBL/GenBank/DDBJ databases">
        <authorList>
            <person name="Fouks B."/>
        </authorList>
    </citation>
    <scope>NUCLEOTIDE SEQUENCE</scope>
    <source>
        <strain evidence="1">Stay&amp;Tobe</strain>
        <tissue evidence="1">Testes</tissue>
    </source>
</reference>
<evidence type="ECO:0000313" key="2">
    <source>
        <dbReference type="Proteomes" id="UP001233999"/>
    </source>
</evidence>
<feature type="non-terminal residue" evidence="1">
    <location>
        <position position="1"/>
    </location>
</feature>
<protein>
    <submittedName>
        <fullName evidence="1">Uncharacterized protein</fullName>
    </submittedName>
</protein>
<name>A0AAD8AC18_DIPPU</name>